<feature type="region of interest" description="Disordered" evidence="1">
    <location>
        <begin position="106"/>
        <end position="134"/>
    </location>
</feature>
<evidence type="ECO:0000256" key="1">
    <source>
        <dbReference type="SAM" id="MobiDB-lite"/>
    </source>
</evidence>
<organism evidence="3 4">
    <name type="scientific">Theileria orientalis</name>
    <dbReference type="NCBI Taxonomy" id="68886"/>
    <lineage>
        <taxon>Eukaryota</taxon>
        <taxon>Sar</taxon>
        <taxon>Alveolata</taxon>
        <taxon>Apicomplexa</taxon>
        <taxon>Aconoidasida</taxon>
        <taxon>Piroplasmida</taxon>
        <taxon>Theileriidae</taxon>
        <taxon>Theileria</taxon>
    </lineage>
</organism>
<sequence>MNIGLLSLCKILSLVLLCRLYVVACDHSGSTDDSNHPDAHSSALYYANINNYNRSGRRPKVIIMDRYKSEKRPRDSYRYRTQHHRDQNSRRIIDFRTINNPKMMIQNDEDKAYKHRSRPRERRPPPPPRDQTRSEYLKRKVLMLLDLNNTKNPYGYDVTFDGDKTICKALHPYLFGMVKRGDTTLWKPKSGDYPYKVVCRTKGGQETCKVFFPDYKKDYPPSKPTRVDVFKKVSGRLYGPEHWAGKSHFDTHAYTSPEMHGQSGQIKIPPHIPTGEVKPTPHTSLDVNLEDSNMPQDEAEAGGEALSGEQIQLIDDPAQPQEGEQATEDIKVDEGPGVVPAPMPAPAPTPMSGAYPGDMPRSVLSDMERASHVDLMSDYFNENFGQVPRPEFHPVHGHDMRYHVPRRHHRSSRRDQYNEWPFSSHGRHHRQHHRDFHDTPHHASIRHDKYPHGTREFRDHPTAAYQSRPEPTIPVPLKRTDFKSQISPRDVLVNTDQSKHGDIDFIVDRKKPENLVLTFASKSNVYVIDGAHHTFALNQTGGETGTNDQNSANNPNSGNNPHQRIIFNGEDPNRVSLEAGSVRISFPSQVIEGIPMPTGIQTPQNTASVQNSRPAGGVTGNATISSNANASPQSSQRTNQQPVSQAPRQQPVSQAPRQQAVTQQGPRPQQLPRQQAVSQQAVSQQPPRPQQPTQQAQPSEGQDSGVDITFADD</sequence>
<feature type="region of interest" description="Disordered" evidence="1">
    <location>
        <begin position="406"/>
        <end position="447"/>
    </location>
</feature>
<feature type="compositionally biased region" description="Polar residues" evidence="1">
    <location>
        <begin position="637"/>
        <end position="662"/>
    </location>
</feature>
<feature type="region of interest" description="Disordered" evidence="1">
    <location>
        <begin position="253"/>
        <end position="304"/>
    </location>
</feature>
<feature type="compositionally biased region" description="Polar residues" evidence="1">
    <location>
        <begin position="281"/>
        <end position="295"/>
    </location>
</feature>
<dbReference type="Proteomes" id="UP000244811">
    <property type="component" value="Chromosome 1"/>
</dbReference>
<evidence type="ECO:0000256" key="2">
    <source>
        <dbReference type="SAM" id="SignalP"/>
    </source>
</evidence>
<reference evidence="3" key="1">
    <citation type="submission" date="2022-07" db="EMBL/GenBank/DDBJ databases">
        <title>Evaluation of T. orientalis genome assembly methods using nanopore sequencing and analysis of variation between genomes.</title>
        <authorList>
            <person name="Yam J."/>
            <person name="Micallef M.L."/>
            <person name="Liu M."/>
            <person name="Djordjevic S.P."/>
            <person name="Bogema D.R."/>
            <person name="Jenkins C."/>
        </authorList>
    </citation>
    <scope>NUCLEOTIDE SEQUENCE</scope>
    <source>
        <strain evidence="3">Goon Nure</strain>
    </source>
</reference>
<feature type="compositionally biased region" description="Low complexity" evidence="1">
    <location>
        <begin position="547"/>
        <end position="561"/>
    </location>
</feature>
<feature type="compositionally biased region" description="Basic residues" evidence="1">
    <location>
        <begin position="425"/>
        <end position="434"/>
    </location>
</feature>
<name>A0A976QT60_THEOR</name>
<feature type="region of interest" description="Disordered" evidence="1">
    <location>
        <begin position="594"/>
        <end position="713"/>
    </location>
</feature>
<feature type="compositionally biased region" description="Low complexity" evidence="1">
    <location>
        <begin position="625"/>
        <end position="636"/>
    </location>
</feature>
<feature type="region of interest" description="Disordered" evidence="1">
    <location>
        <begin position="538"/>
        <end position="568"/>
    </location>
</feature>
<feature type="compositionally biased region" description="Basic and acidic residues" evidence="1">
    <location>
        <begin position="435"/>
        <end position="447"/>
    </location>
</feature>
<feature type="chain" id="PRO_5037501863" evidence="2">
    <location>
        <begin position="25"/>
        <end position="713"/>
    </location>
</feature>
<feature type="compositionally biased region" description="Polar residues" evidence="1">
    <location>
        <begin position="599"/>
        <end position="613"/>
    </location>
</feature>
<evidence type="ECO:0000313" key="3">
    <source>
        <dbReference type="EMBL" id="UKK00345.2"/>
    </source>
</evidence>
<accession>A0A976QT60</accession>
<feature type="compositionally biased region" description="Low complexity" evidence="1">
    <location>
        <begin position="663"/>
        <end position="699"/>
    </location>
</feature>
<dbReference type="AlphaFoldDB" id="A0A976QT60"/>
<protein>
    <submittedName>
        <fullName evidence="3">Uncharacterized protein</fullName>
    </submittedName>
</protein>
<feature type="signal peptide" evidence="2">
    <location>
        <begin position="1"/>
        <end position="24"/>
    </location>
</feature>
<evidence type="ECO:0000313" key="4">
    <source>
        <dbReference type="Proteomes" id="UP000244811"/>
    </source>
</evidence>
<proteinExistence type="predicted"/>
<dbReference type="EMBL" id="CP056069">
    <property type="protein sequence ID" value="UKK00345.2"/>
    <property type="molecule type" value="Genomic_DNA"/>
</dbReference>
<gene>
    <name evidence="3" type="ORF">MACK_000417</name>
</gene>
<feature type="region of interest" description="Disordered" evidence="1">
    <location>
        <begin position="318"/>
        <end position="337"/>
    </location>
</feature>
<keyword evidence="2" id="KW-0732">Signal</keyword>